<gene>
    <name evidence="1" type="ORF">FHETE_4938</name>
</gene>
<accession>A0A8H5THZ9</accession>
<protein>
    <submittedName>
        <fullName evidence="1">Uncharacterized protein</fullName>
    </submittedName>
</protein>
<organism evidence="1 2">
    <name type="scientific">Fusarium heterosporum</name>
    <dbReference type="NCBI Taxonomy" id="42747"/>
    <lineage>
        <taxon>Eukaryota</taxon>
        <taxon>Fungi</taxon>
        <taxon>Dikarya</taxon>
        <taxon>Ascomycota</taxon>
        <taxon>Pezizomycotina</taxon>
        <taxon>Sordariomycetes</taxon>
        <taxon>Hypocreomycetidae</taxon>
        <taxon>Hypocreales</taxon>
        <taxon>Nectriaceae</taxon>
        <taxon>Fusarium</taxon>
        <taxon>Fusarium heterosporum species complex</taxon>
    </lineage>
</organism>
<evidence type="ECO:0000313" key="2">
    <source>
        <dbReference type="Proteomes" id="UP000567885"/>
    </source>
</evidence>
<proteinExistence type="predicted"/>
<sequence length="130" mass="14771">MPLTSPQFKLSTPVPDVLYGYNRSTAFGLKQRNGIAADGNVFKGDRPSSRGSLWVTTNKCLDASTTCINITEKLNKNLRECEYVPAMQVNTASFSIAMNRTEARLYRPDDFLDFRLYVRNIINWGREARL</sequence>
<name>A0A8H5THZ9_FUSHE</name>
<dbReference type="EMBL" id="JAAGWQ010000083">
    <property type="protein sequence ID" value="KAF5669434.1"/>
    <property type="molecule type" value="Genomic_DNA"/>
</dbReference>
<dbReference type="OrthoDB" id="5426775at2759"/>
<reference evidence="1 2" key="1">
    <citation type="submission" date="2020-05" db="EMBL/GenBank/DDBJ databases">
        <title>Identification and distribution of gene clusters putatively required for synthesis of sphingolipid metabolism inhibitors in phylogenetically diverse species of the filamentous fungus Fusarium.</title>
        <authorList>
            <person name="Kim H.-S."/>
            <person name="Busman M."/>
            <person name="Brown D.W."/>
            <person name="Divon H."/>
            <person name="Uhlig S."/>
            <person name="Proctor R.H."/>
        </authorList>
    </citation>
    <scope>NUCLEOTIDE SEQUENCE [LARGE SCALE GENOMIC DNA]</scope>
    <source>
        <strain evidence="1 2">NRRL 20693</strain>
    </source>
</reference>
<evidence type="ECO:0000313" key="1">
    <source>
        <dbReference type="EMBL" id="KAF5669434.1"/>
    </source>
</evidence>
<dbReference type="Proteomes" id="UP000567885">
    <property type="component" value="Unassembled WGS sequence"/>
</dbReference>
<keyword evidence="2" id="KW-1185">Reference proteome</keyword>
<comment type="caution">
    <text evidence="1">The sequence shown here is derived from an EMBL/GenBank/DDBJ whole genome shotgun (WGS) entry which is preliminary data.</text>
</comment>
<dbReference type="AlphaFoldDB" id="A0A8H5THZ9"/>